<dbReference type="EMBL" id="CP080627">
    <property type="protein sequence ID" value="UYV19468.1"/>
    <property type="molecule type" value="Genomic_DNA"/>
</dbReference>
<reference evidence="1 2" key="1">
    <citation type="journal article" date="2022" name="Antonie Van Leeuwenhoek">
        <title>Whole genome sequencing of the halophilic Halomonas qaidamensis XH36, a novel species strain with high ectoine production.</title>
        <authorList>
            <person name="Zhang T."/>
            <person name="Cui T."/>
            <person name="Cao Y."/>
            <person name="Li Y."/>
            <person name="Li F."/>
            <person name="Zhu D."/>
            <person name="Xing J."/>
        </authorList>
    </citation>
    <scope>NUCLEOTIDE SEQUENCE [LARGE SCALE GENOMIC DNA]</scope>
    <source>
        <strain evidence="1 2">XH36</strain>
    </source>
</reference>
<dbReference type="SUPFAM" id="SSF48452">
    <property type="entry name" value="TPR-like"/>
    <property type="match status" value="1"/>
</dbReference>
<dbReference type="Proteomes" id="UP001163082">
    <property type="component" value="Chromosome"/>
</dbReference>
<name>A0ABY6JQ98_9GAMM</name>
<organism evidence="1 2">
    <name type="scientific">Halomonas qaidamensis</name>
    <dbReference type="NCBI Taxonomy" id="2866211"/>
    <lineage>
        <taxon>Bacteria</taxon>
        <taxon>Pseudomonadati</taxon>
        <taxon>Pseudomonadota</taxon>
        <taxon>Gammaproteobacteria</taxon>
        <taxon>Oceanospirillales</taxon>
        <taxon>Halomonadaceae</taxon>
        <taxon>Halomonas</taxon>
    </lineage>
</organism>
<keyword evidence="2" id="KW-1185">Reference proteome</keyword>
<evidence type="ECO:0000313" key="1">
    <source>
        <dbReference type="EMBL" id="UYV19468.1"/>
    </source>
</evidence>
<protein>
    <submittedName>
        <fullName evidence="1">Uncharacterized protein</fullName>
    </submittedName>
</protein>
<proteinExistence type="predicted"/>
<dbReference type="InterPro" id="IPR011990">
    <property type="entry name" value="TPR-like_helical_dom_sf"/>
</dbReference>
<evidence type="ECO:0000313" key="2">
    <source>
        <dbReference type="Proteomes" id="UP001163082"/>
    </source>
</evidence>
<dbReference type="Gene3D" id="1.25.40.10">
    <property type="entry name" value="Tetratricopeptide repeat domain"/>
    <property type="match status" value="1"/>
</dbReference>
<dbReference type="RefSeq" id="WP_264430064.1">
    <property type="nucleotide sequence ID" value="NZ_CP080627.1"/>
</dbReference>
<gene>
    <name evidence="1" type="ORF">K1Y77_01960</name>
</gene>
<accession>A0ABY6JQ98</accession>
<sequence>MRASDWRLLALHDYHLQALVHGHDHEAVRWVNDENGPPALRDWLAWQLLLPLTHAQRETLPIAHHKAWLGWRHYYSGHFPAAAECLHDACLNLDDSPESQHLLCTAALGLGKVYTRTGHWQAARAWLLLALNTARKADRPFDILRGYGALGELLLRNGHTKEAHACISASYHLLPPGKGQQAKQLNYLATALMRSKEHLRAESLLMSARFMARDSHDHASRLHALARLQFLRWDKQGADNGHILDELSETLPDSPTPVAAGFIYLGQALRGWQAGISSSRATVRFALQQASEYFGPSLPMEHAWANQLLHQLDDRPLTPSAAVSDCLALIPYLPPPSTAVLDRTWQQLPISNDNGFAWLGHAQGYHASCGIEDRQRQRQCFFI</sequence>